<organism evidence="2 3">
    <name type="scientific">Forsythia ovata</name>
    <dbReference type="NCBI Taxonomy" id="205694"/>
    <lineage>
        <taxon>Eukaryota</taxon>
        <taxon>Viridiplantae</taxon>
        <taxon>Streptophyta</taxon>
        <taxon>Embryophyta</taxon>
        <taxon>Tracheophyta</taxon>
        <taxon>Spermatophyta</taxon>
        <taxon>Magnoliopsida</taxon>
        <taxon>eudicotyledons</taxon>
        <taxon>Gunneridae</taxon>
        <taxon>Pentapetalae</taxon>
        <taxon>asterids</taxon>
        <taxon>lamiids</taxon>
        <taxon>Lamiales</taxon>
        <taxon>Oleaceae</taxon>
        <taxon>Forsythieae</taxon>
        <taxon>Forsythia</taxon>
    </lineage>
</organism>
<dbReference type="EMBL" id="JBFOLJ010000006">
    <property type="protein sequence ID" value="KAL2530170.1"/>
    <property type="molecule type" value="Genomic_DNA"/>
</dbReference>
<sequence length="104" mass="11263">MSGEELRGGEVALVEHLCINGLSLMIVIRWWSLTQWVNTGWTKIAGIFCGGAKSLAFGNFILMATSSPFSSGASLDITIRTEEMPYLFASKLLTMDKTISGTKG</sequence>
<evidence type="ECO:0000313" key="2">
    <source>
        <dbReference type="EMBL" id="KAL2530987.1"/>
    </source>
</evidence>
<evidence type="ECO:0000313" key="3">
    <source>
        <dbReference type="Proteomes" id="UP001604277"/>
    </source>
</evidence>
<dbReference type="AlphaFoldDB" id="A0ABD1V111"/>
<dbReference type="EMBL" id="JBFOLJ010000006">
    <property type="protein sequence ID" value="KAL2530987.1"/>
    <property type="molecule type" value="Genomic_DNA"/>
</dbReference>
<protein>
    <submittedName>
        <fullName evidence="2">Uncharacterized protein</fullName>
    </submittedName>
</protein>
<comment type="caution">
    <text evidence="2">The sequence shown here is derived from an EMBL/GenBank/DDBJ whole genome shotgun (WGS) entry which is preliminary data.</text>
</comment>
<gene>
    <name evidence="1" type="ORF">Fot_22771</name>
    <name evidence="2" type="ORF">Fot_23588</name>
</gene>
<reference evidence="3" key="1">
    <citation type="submission" date="2024-07" db="EMBL/GenBank/DDBJ databases">
        <title>Two chromosome-level genome assemblies of Korean endemic species Abeliophyllum distichum and Forsythia ovata (Oleaceae).</title>
        <authorList>
            <person name="Jang H."/>
        </authorList>
    </citation>
    <scope>NUCLEOTIDE SEQUENCE [LARGE SCALE GENOMIC DNA]</scope>
</reference>
<keyword evidence="3" id="KW-1185">Reference proteome</keyword>
<dbReference type="Proteomes" id="UP001604277">
    <property type="component" value="Unassembled WGS sequence"/>
</dbReference>
<name>A0ABD1V111_9LAMI</name>
<accession>A0ABD1V111</accession>
<evidence type="ECO:0000313" key="1">
    <source>
        <dbReference type="EMBL" id="KAL2530170.1"/>
    </source>
</evidence>
<proteinExistence type="predicted"/>
<reference evidence="2" key="2">
    <citation type="submission" date="2024-07" db="EMBL/GenBank/DDBJ databases">
        <title>Two chromosome-level genome assemblies of Korean endemic species Abeliophyllum distichum and Forsythia ovata (Oleaceae).</title>
        <authorList>
            <person name="Mun J.H."/>
        </authorList>
    </citation>
    <scope>NUCLEOTIDE SEQUENCE</scope>
    <source>
        <strain evidence="2">KNKB202402200001</strain>
        <tissue evidence="2">Leaf</tissue>
    </source>
</reference>